<protein>
    <submittedName>
        <fullName evidence="2">Competence protein ComEA</fullName>
    </submittedName>
</protein>
<dbReference type="EMBL" id="FNES01000006">
    <property type="protein sequence ID" value="SDJ59841.1"/>
    <property type="molecule type" value="Genomic_DNA"/>
</dbReference>
<dbReference type="Pfam" id="PF12836">
    <property type="entry name" value="HHH_3"/>
    <property type="match status" value="1"/>
</dbReference>
<dbReference type="AlphaFoldDB" id="A0A1G8V193"/>
<dbReference type="OrthoDB" id="7510573at2"/>
<dbReference type="InterPro" id="IPR010994">
    <property type="entry name" value="RuvA_2-like"/>
</dbReference>
<reference evidence="2 3" key="1">
    <citation type="submission" date="2016-10" db="EMBL/GenBank/DDBJ databases">
        <authorList>
            <person name="de Groot N.N."/>
        </authorList>
    </citation>
    <scope>NUCLEOTIDE SEQUENCE [LARGE SCALE GENOMIC DNA]</scope>
    <source>
        <strain evidence="2 3">CGMCC 1.6133</strain>
    </source>
</reference>
<dbReference type="STRING" id="376427.SAMN04487954_10653"/>
<name>A0A1G8V193_9GAMM</name>
<evidence type="ECO:0000313" key="3">
    <source>
        <dbReference type="Proteomes" id="UP000198525"/>
    </source>
</evidence>
<gene>
    <name evidence="2" type="ORF">SAMN04487954_10653</name>
</gene>
<dbReference type="GO" id="GO:0003677">
    <property type="term" value="F:DNA binding"/>
    <property type="evidence" value="ECO:0007669"/>
    <property type="project" value="InterPro"/>
</dbReference>
<organism evidence="2 3">
    <name type="scientific">Billgrantia gudaonensis</name>
    <dbReference type="NCBI Taxonomy" id="376427"/>
    <lineage>
        <taxon>Bacteria</taxon>
        <taxon>Pseudomonadati</taxon>
        <taxon>Pseudomonadota</taxon>
        <taxon>Gammaproteobacteria</taxon>
        <taxon>Oceanospirillales</taxon>
        <taxon>Halomonadaceae</taxon>
        <taxon>Billgrantia</taxon>
    </lineage>
</organism>
<evidence type="ECO:0000313" key="2">
    <source>
        <dbReference type="EMBL" id="SDJ59841.1"/>
    </source>
</evidence>
<accession>A0A1G8V193</accession>
<sequence length="98" mass="10079">MQGSSTTKRKGQALVGGLLLGMLLTFATPGIAQDLAPINVNTADAELLAELPGIGPTRAAAIIEDRDANGDFESPEDLTRVNGIGSATVEGIADQIEF</sequence>
<dbReference type="InterPro" id="IPR004509">
    <property type="entry name" value="Competence_ComEA_HhH"/>
</dbReference>
<feature type="domain" description="Helix-hairpin-helix DNA-binding motif class 1" evidence="1">
    <location>
        <begin position="76"/>
        <end position="95"/>
    </location>
</feature>
<dbReference type="GO" id="GO:0006281">
    <property type="term" value="P:DNA repair"/>
    <property type="evidence" value="ECO:0007669"/>
    <property type="project" value="InterPro"/>
</dbReference>
<dbReference type="RefSeq" id="WP_089685278.1">
    <property type="nucleotide sequence ID" value="NZ_FNES01000006.1"/>
</dbReference>
<dbReference type="Proteomes" id="UP000198525">
    <property type="component" value="Unassembled WGS sequence"/>
</dbReference>
<dbReference type="GO" id="GO:0015627">
    <property type="term" value="C:type II protein secretion system complex"/>
    <property type="evidence" value="ECO:0007669"/>
    <property type="project" value="TreeGrafter"/>
</dbReference>
<dbReference type="PANTHER" id="PTHR21180">
    <property type="entry name" value="ENDONUCLEASE/EXONUCLEASE/PHOSPHATASE FAMILY DOMAIN-CONTAINING PROTEIN 1"/>
    <property type="match status" value="1"/>
</dbReference>
<dbReference type="SMART" id="SM00278">
    <property type="entry name" value="HhH1"/>
    <property type="match status" value="2"/>
</dbReference>
<dbReference type="GO" id="GO:0015628">
    <property type="term" value="P:protein secretion by the type II secretion system"/>
    <property type="evidence" value="ECO:0007669"/>
    <property type="project" value="TreeGrafter"/>
</dbReference>
<dbReference type="InterPro" id="IPR003583">
    <property type="entry name" value="Hlx-hairpin-Hlx_DNA-bd_motif"/>
</dbReference>
<feature type="domain" description="Helix-hairpin-helix DNA-binding motif class 1" evidence="1">
    <location>
        <begin position="46"/>
        <end position="65"/>
    </location>
</feature>
<dbReference type="NCBIfam" id="TIGR00426">
    <property type="entry name" value="competence protein ComEA helix-hairpin-helix repeat region"/>
    <property type="match status" value="1"/>
</dbReference>
<dbReference type="SUPFAM" id="SSF47781">
    <property type="entry name" value="RuvA domain 2-like"/>
    <property type="match status" value="1"/>
</dbReference>
<dbReference type="PANTHER" id="PTHR21180:SF32">
    <property type="entry name" value="ENDONUCLEASE_EXONUCLEASE_PHOSPHATASE FAMILY DOMAIN-CONTAINING PROTEIN 1"/>
    <property type="match status" value="1"/>
</dbReference>
<dbReference type="Gene3D" id="1.10.150.320">
    <property type="entry name" value="Photosystem II 12 kDa extrinsic protein"/>
    <property type="match status" value="1"/>
</dbReference>
<proteinExistence type="predicted"/>
<evidence type="ECO:0000259" key="1">
    <source>
        <dbReference type="SMART" id="SM00278"/>
    </source>
</evidence>
<keyword evidence="3" id="KW-1185">Reference proteome</keyword>
<dbReference type="InterPro" id="IPR051675">
    <property type="entry name" value="Endo/Exo/Phosphatase_dom_1"/>
</dbReference>